<keyword evidence="2" id="KW-1185">Reference proteome</keyword>
<comment type="caution">
    <text evidence="1">The sequence shown here is derived from an EMBL/GenBank/DDBJ whole genome shotgun (WGS) entry which is preliminary data.</text>
</comment>
<reference evidence="1 2" key="1">
    <citation type="submission" date="2018-05" db="EMBL/GenBank/DDBJ databases">
        <title>Genomic Encyclopedia of Type Strains, Phase IV (KMG-IV): sequencing the most valuable type-strain genomes for metagenomic binning, comparative biology and taxonomic classification.</title>
        <authorList>
            <person name="Goeker M."/>
        </authorList>
    </citation>
    <scope>NUCLEOTIDE SEQUENCE [LARGE SCALE GENOMIC DNA]</scope>
    <source>
        <strain evidence="1 2">DSM 23606</strain>
    </source>
</reference>
<evidence type="ECO:0000313" key="2">
    <source>
        <dbReference type="Proteomes" id="UP000246569"/>
    </source>
</evidence>
<dbReference type="Proteomes" id="UP000246569">
    <property type="component" value="Unassembled WGS sequence"/>
</dbReference>
<evidence type="ECO:0000313" key="1">
    <source>
        <dbReference type="EMBL" id="PWV63146.1"/>
    </source>
</evidence>
<dbReference type="OrthoDB" id="6992731at2"/>
<proteinExistence type="predicted"/>
<protein>
    <submittedName>
        <fullName evidence="1">Uncharacterized protein</fullName>
    </submittedName>
</protein>
<dbReference type="AlphaFoldDB" id="A0A317MW63"/>
<gene>
    <name evidence="1" type="ORF">C7443_10370</name>
</gene>
<accession>A0A317MW63</accession>
<dbReference type="EMBL" id="QGTJ01000003">
    <property type="protein sequence ID" value="PWV63146.1"/>
    <property type="molecule type" value="Genomic_DNA"/>
</dbReference>
<name>A0A317MW63_9GAMM</name>
<organism evidence="1 2">
    <name type="scientific">Plasticicumulans acidivorans</name>
    <dbReference type="NCBI Taxonomy" id="886464"/>
    <lineage>
        <taxon>Bacteria</taxon>
        <taxon>Pseudomonadati</taxon>
        <taxon>Pseudomonadota</taxon>
        <taxon>Gammaproteobacteria</taxon>
        <taxon>Candidatus Competibacteraceae</taxon>
        <taxon>Plasticicumulans</taxon>
    </lineage>
</organism>
<sequence length="275" mass="30387">MKEVPSSYLGVWRRARLETADGAIDTSTRVYWLQTARLHADLRIPLPQPASARRSLAECRGRELLALSAQAGFAGVTEVEGDRCQWFREIDYQPVRNEPDAGLMRFIGRDRLIEDGLDGSYLEVWERLPESRGVNWGQRLIAADGSGRHAYLLVAGDCFLFAADRAEPLPAGGTLADQLAYPGLDDARRRERLGFELSFGRHHAGRTPWMIELSTLPGRAGAELLPVGRSWQSPRLALGGGHTLMIGALPPPGGWLPLLPKENPLAPEDIPSWPR</sequence>
<dbReference type="RefSeq" id="WP_110017660.1">
    <property type="nucleotide sequence ID" value="NZ_QGTJ01000003.1"/>
</dbReference>